<dbReference type="InterPro" id="IPR018060">
    <property type="entry name" value="HTH_AraC"/>
</dbReference>
<evidence type="ECO:0000313" key="5">
    <source>
        <dbReference type="EMBL" id="TKS56474.1"/>
    </source>
</evidence>
<organism evidence="5 6">
    <name type="scientific">Mesohalobacter halotolerans</name>
    <dbReference type="NCBI Taxonomy" id="1883405"/>
    <lineage>
        <taxon>Bacteria</taxon>
        <taxon>Pseudomonadati</taxon>
        <taxon>Bacteroidota</taxon>
        <taxon>Flavobacteriia</taxon>
        <taxon>Flavobacteriales</taxon>
        <taxon>Flavobacteriaceae</taxon>
        <taxon>Mesohalobacter</taxon>
    </lineage>
</organism>
<dbReference type="InterPro" id="IPR011051">
    <property type="entry name" value="RmlC_Cupin_sf"/>
</dbReference>
<dbReference type="InterPro" id="IPR009057">
    <property type="entry name" value="Homeodomain-like_sf"/>
</dbReference>
<evidence type="ECO:0000259" key="4">
    <source>
        <dbReference type="PROSITE" id="PS01124"/>
    </source>
</evidence>
<dbReference type="Proteomes" id="UP000306552">
    <property type="component" value="Unassembled WGS sequence"/>
</dbReference>
<dbReference type="InterPro" id="IPR020449">
    <property type="entry name" value="Tscrpt_reg_AraC-type_HTH"/>
</dbReference>
<accession>A0A4U5TSQ5</accession>
<evidence type="ECO:0000313" key="6">
    <source>
        <dbReference type="Proteomes" id="UP000306552"/>
    </source>
</evidence>
<dbReference type="PRINTS" id="PR00032">
    <property type="entry name" value="HTHARAC"/>
</dbReference>
<dbReference type="Gene3D" id="2.60.120.10">
    <property type="entry name" value="Jelly Rolls"/>
    <property type="match status" value="1"/>
</dbReference>
<protein>
    <submittedName>
        <fullName evidence="5">Helix-turn-helix domain-containing protein</fullName>
    </submittedName>
</protein>
<reference evidence="5 6" key="1">
    <citation type="submission" date="2019-04" db="EMBL/GenBank/DDBJ databases">
        <title>Psychroflexus halotolerans sp. nov., isolated from a marine solar saltern.</title>
        <authorList>
            <person name="Feng X."/>
        </authorList>
    </citation>
    <scope>NUCLEOTIDE SEQUENCE [LARGE SCALE GENOMIC DNA]</scope>
    <source>
        <strain evidence="5 6">WDS2C27</strain>
    </source>
</reference>
<feature type="domain" description="HTH araC/xylS-type" evidence="4">
    <location>
        <begin position="186"/>
        <end position="284"/>
    </location>
</feature>
<dbReference type="GO" id="GO:0043565">
    <property type="term" value="F:sequence-specific DNA binding"/>
    <property type="evidence" value="ECO:0007669"/>
    <property type="project" value="InterPro"/>
</dbReference>
<dbReference type="InterPro" id="IPR003313">
    <property type="entry name" value="AraC-bd"/>
</dbReference>
<dbReference type="Gene3D" id="1.10.10.60">
    <property type="entry name" value="Homeodomain-like"/>
    <property type="match status" value="2"/>
</dbReference>
<dbReference type="RefSeq" id="WP_138931576.1">
    <property type="nucleotide sequence ID" value="NZ_SWMU01000002.1"/>
</dbReference>
<dbReference type="Pfam" id="PF12833">
    <property type="entry name" value="HTH_18"/>
    <property type="match status" value="1"/>
</dbReference>
<evidence type="ECO:0000256" key="1">
    <source>
        <dbReference type="ARBA" id="ARBA00023015"/>
    </source>
</evidence>
<comment type="caution">
    <text evidence="5">The sequence shown here is derived from an EMBL/GenBank/DDBJ whole genome shotgun (WGS) entry which is preliminary data.</text>
</comment>
<evidence type="ECO:0000256" key="3">
    <source>
        <dbReference type="ARBA" id="ARBA00023163"/>
    </source>
</evidence>
<dbReference type="PROSITE" id="PS00041">
    <property type="entry name" value="HTH_ARAC_FAMILY_1"/>
    <property type="match status" value="1"/>
</dbReference>
<dbReference type="AlphaFoldDB" id="A0A4U5TSQ5"/>
<keyword evidence="3" id="KW-0804">Transcription</keyword>
<name>A0A4U5TSQ5_9FLAO</name>
<proteinExistence type="predicted"/>
<dbReference type="SUPFAM" id="SSF51182">
    <property type="entry name" value="RmlC-like cupins"/>
    <property type="match status" value="1"/>
</dbReference>
<gene>
    <name evidence="5" type="ORF">FCN74_05365</name>
</gene>
<dbReference type="Pfam" id="PF02311">
    <property type="entry name" value="AraC_binding"/>
    <property type="match status" value="1"/>
</dbReference>
<dbReference type="PROSITE" id="PS01124">
    <property type="entry name" value="HTH_ARAC_FAMILY_2"/>
    <property type="match status" value="1"/>
</dbReference>
<dbReference type="GO" id="GO:0003700">
    <property type="term" value="F:DNA-binding transcription factor activity"/>
    <property type="evidence" value="ECO:0007669"/>
    <property type="project" value="InterPro"/>
</dbReference>
<dbReference type="InterPro" id="IPR018062">
    <property type="entry name" value="HTH_AraC-typ_CS"/>
</dbReference>
<dbReference type="SMART" id="SM00342">
    <property type="entry name" value="HTH_ARAC"/>
    <property type="match status" value="1"/>
</dbReference>
<dbReference type="EMBL" id="SWMU01000002">
    <property type="protein sequence ID" value="TKS56474.1"/>
    <property type="molecule type" value="Genomic_DNA"/>
</dbReference>
<keyword evidence="2" id="KW-0238">DNA-binding</keyword>
<dbReference type="PANTHER" id="PTHR43280">
    <property type="entry name" value="ARAC-FAMILY TRANSCRIPTIONAL REGULATOR"/>
    <property type="match status" value="1"/>
</dbReference>
<dbReference type="OrthoDB" id="1410704at2"/>
<evidence type="ECO:0000256" key="2">
    <source>
        <dbReference type="ARBA" id="ARBA00023125"/>
    </source>
</evidence>
<keyword evidence="1" id="KW-0805">Transcription regulation</keyword>
<dbReference type="SUPFAM" id="SSF46689">
    <property type="entry name" value="Homeodomain-like"/>
    <property type="match status" value="2"/>
</dbReference>
<dbReference type="InterPro" id="IPR014710">
    <property type="entry name" value="RmlC-like_jellyroll"/>
</dbReference>
<sequence length="290" mass="33806">MSLVKPEFEKIEPPFGSSIVYKRFSKHVENVKPFWHYHPELEIVYVNGGSGRRQIGSHVSYYRNGDLIFIGSNLPHCGLTEKLTNNKRETVLQMSPDLLHQAFFDIAEMSFMSGLLERAKRGLVFHGESKRNIGKMIEEMNDMNYFERIVAMLNVFKAMDEAKDYTILNVQEFTLETSTKESEKINLIFNYVKEHYTKSISLEEIADVASMTVPAFCRYFKKMTRKTFTEFVNEYRIAHAAKLLHEKQISISEVCYDSGFNNLSHFNKLFKAFFGKTPSVYREELKFLMT</sequence>
<dbReference type="PANTHER" id="PTHR43280:SF27">
    <property type="entry name" value="TRANSCRIPTIONAL REGULATOR MTLR"/>
    <property type="match status" value="1"/>
</dbReference>
<keyword evidence="6" id="KW-1185">Reference proteome</keyword>